<name>A0A8T0JCI4_CERPU</name>
<keyword evidence="3 11" id="KW-0509">mRNA transport</keyword>
<evidence type="ECO:0000256" key="10">
    <source>
        <dbReference type="ARBA" id="ARBA00023242"/>
    </source>
</evidence>
<dbReference type="Gene3D" id="1.10.246.140">
    <property type="match status" value="1"/>
</dbReference>
<keyword evidence="5 11" id="KW-0653">Protein transport</keyword>
<feature type="compositionally biased region" description="Basic and acidic residues" evidence="12">
    <location>
        <begin position="1"/>
        <end position="14"/>
    </location>
</feature>
<comment type="caution">
    <text evidence="14">The sequence shown here is derived from an EMBL/GenBank/DDBJ whole genome shotgun (WGS) entry which is preliminary data.</text>
</comment>
<comment type="similarity">
    <text evidence="11">Belongs to the ENY2 family.</text>
</comment>
<dbReference type="GO" id="GO:0006406">
    <property type="term" value="P:mRNA export from nucleus"/>
    <property type="evidence" value="ECO:0007669"/>
    <property type="project" value="UniProtKB-UniRule"/>
</dbReference>
<evidence type="ECO:0000256" key="7">
    <source>
        <dbReference type="ARBA" id="ARBA00023015"/>
    </source>
</evidence>
<evidence type="ECO:0000256" key="1">
    <source>
        <dbReference type="ARBA" id="ARBA00004642"/>
    </source>
</evidence>
<evidence type="ECO:0000256" key="8">
    <source>
        <dbReference type="ARBA" id="ARBA00023159"/>
    </source>
</evidence>
<evidence type="ECO:0000256" key="12">
    <source>
        <dbReference type="SAM" id="MobiDB-lite"/>
    </source>
</evidence>
<dbReference type="Pfam" id="PF10163">
    <property type="entry name" value="EnY2"/>
    <property type="match status" value="1"/>
</dbReference>
<evidence type="ECO:0000256" key="4">
    <source>
        <dbReference type="ARBA" id="ARBA00022853"/>
    </source>
</evidence>
<evidence type="ECO:0000256" key="13">
    <source>
        <dbReference type="SAM" id="Phobius"/>
    </source>
</evidence>
<keyword evidence="7 11" id="KW-0805">Transcription regulation</keyword>
<evidence type="ECO:0000256" key="9">
    <source>
        <dbReference type="ARBA" id="ARBA00023163"/>
    </source>
</evidence>
<keyword evidence="10 11" id="KW-0539">Nucleus</keyword>
<keyword evidence="13" id="KW-1133">Transmembrane helix</keyword>
<organism evidence="14 15">
    <name type="scientific">Ceratodon purpureus</name>
    <name type="common">Fire moss</name>
    <name type="synonym">Dicranum purpureum</name>
    <dbReference type="NCBI Taxonomy" id="3225"/>
    <lineage>
        <taxon>Eukaryota</taxon>
        <taxon>Viridiplantae</taxon>
        <taxon>Streptophyta</taxon>
        <taxon>Embryophyta</taxon>
        <taxon>Bryophyta</taxon>
        <taxon>Bryophytina</taxon>
        <taxon>Bryopsida</taxon>
        <taxon>Dicranidae</taxon>
        <taxon>Pseudoditrichales</taxon>
        <taxon>Ditrichaceae</taxon>
        <taxon>Ceratodon</taxon>
    </lineage>
</organism>
<dbReference type="GO" id="GO:0005643">
    <property type="term" value="C:nuclear pore"/>
    <property type="evidence" value="ECO:0007669"/>
    <property type="project" value="UniProtKB-UniRule"/>
</dbReference>
<keyword evidence="13" id="KW-0812">Transmembrane</keyword>
<dbReference type="Proteomes" id="UP000822688">
    <property type="component" value="Chromosome 1"/>
</dbReference>
<evidence type="ECO:0000256" key="3">
    <source>
        <dbReference type="ARBA" id="ARBA00022816"/>
    </source>
</evidence>
<evidence type="ECO:0000256" key="5">
    <source>
        <dbReference type="ARBA" id="ARBA00022927"/>
    </source>
</evidence>
<keyword evidence="6 11" id="KW-0811">Translocation</keyword>
<dbReference type="InterPro" id="IPR038212">
    <property type="entry name" value="TF_EnY2_sf"/>
</dbReference>
<sequence length="305" mass="33523">MRTSGRGDEGEPKPKPPPRGGDRGVGWGGLGLQERTAPCTACSIAIAIASLYLPLLLGLPVCLCTLAPPPPPHTAAGLLILRLHSRAIAIPRSLARTHARTRCDVACACARSLCALLLLLLFLLLLLVVRVFLRERNCWQRSRLIDGAAETPLLPFLLRAFAPLPLFRISSVVAASLVLPFPLCAPRPAQPSPAMRASVIRPPTPDGEEERDPEPTLQEIINIKLIESGEKERLKELLRERLIECGWRDELKAQCRAFTRKKGRNNITVDELVRTITPKGRAMVPDNVKAELLQRIRAFLLTDPA</sequence>
<dbReference type="InterPro" id="IPR018783">
    <property type="entry name" value="TF_ENY2"/>
</dbReference>
<evidence type="ECO:0000256" key="6">
    <source>
        <dbReference type="ARBA" id="ARBA00023010"/>
    </source>
</evidence>
<comment type="function">
    <text evidence="11">Involved in mRNA export coupled transcription activation by association with both the TREX-2 and the SAGA complexes. The transcription regulatory histone acetylation (HAT) complex SAGA is a multiprotein complex that activates transcription by remodeling chromatin and mediating histone acetylation and deubiquitination. Within the SAGA complex, participates to a subcomplex that specifically deubiquitinates histones. The SAGA complex is recruited to specific gene promoters by activators, where it is required for transcription. The TREX-2 complex functions in docking export-competent ribonucleoprotein particles (mRNPs) to the nuclear entrance of the nuclear pore complex (nuclear basket). TREX-2 participates in mRNA export and accurate chromatin positioning in the nucleus by tethering genes to the nuclear periphery.</text>
</comment>
<accession>A0A8T0JCI4</accession>
<keyword evidence="9 11" id="KW-0804">Transcription</keyword>
<dbReference type="GO" id="GO:0070390">
    <property type="term" value="C:transcription export complex 2"/>
    <property type="evidence" value="ECO:0007669"/>
    <property type="project" value="UniProtKB-UniRule"/>
</dbReference>
<keyword evidence="4 11" id="KW-0156">Chromatin regulator</keyword>
<dbReference type="GO" id="GO:0071819">
    <property type="term" value="C:DUBm complex"/>
    <property type="evidence" value="ECO:0007669"/>
    <property type="project" value="UniProtKB-UniRule"/>
</dbReference>
<dbReference type="GO" id="GO:0000124">
    <property type="term" value="C:SAGA complex"/>
    <property type="evidence" value="ECO:0007669"/>
    <property type="project" value="UniProtKB-UniRule"/>
</dbReference>
<keyword evidence="13" id="KW-0472">Membrane</keyword>
<dbReference type="FunFam" id="1.10.246.140:FF:000001">
    <property type="entry name" value="Transcription and mRNA export factor ENY2"/>
    <property type="match status" value="1"/>
</dbReference>
<feature type="region of interest" description="Disordered" evidence="12">
    <location>
        <begin position="1"/>
        <end position="27"/>
    </location>
</feature>
<evidence type="ECO:0000256" key="11">
    <source>
        <dbReference type="HAMAP-Rule" id="MF_03046"/>
    </source>
</evidence>
<dbReference type="AlphaFoldDB" id="A0A8T0JCI4"/>
<proteinExistence type="inferred from homology"/>
<dbReference type="PANTHER" id="PTHR12514">
    <property type="entry name" value="ENHANCER OF YELLOW 2 TRANSCRIPTION FACTOR"/>
    <property type="match status" value="1"/>
</dbReference>
<keyword evidence="15" id="KW-1185">Reference proteome</keyword>
<gene>
    <name evidence="14" type="ORF">KC19_1G337200</name>
</gene>
<feature type="transmembrane region" description="Helical" evidence="13">
    <location>
        <begin position="110"/>
        <end position="133"/>
    </location>
</feature>
<comment type="subcellular location">
    <subcellularLocation>
        <location evidence="1 11">Nucleus</location>
        <location evidence="1 11">Nucleoplasm</location>
    </subcellularLocation>
</comment>
<feature type="region of interest" description="Disordered" evidence="12">
    <location>
        <begin position="194"/>
        <end position="214"/>
    </location>
</feature>
<keyword evidence="2 11" id="KW-0813">Transport</keyword>
<evidence type="ECO:0000313" key="15">
    <source>
        <dbReference type="Proteomes" id="UP000822688"/>
    </source>
</evidence>
<dbReference type="GO" id="GO:0003713">
    <property type="term" value="F:transcription coactivator activity"/>
    <property type="evidence" value="ECO:0007669"/>
    <property type="project" value="UniProtKB-UniRule"/>
</dbReference>
<dbReference type="HAMAP" id="MF_03046">
    <property type="entry name" value="ENY2_Sus1"/>
    <property type="match status" value="1"/>
</dbReference>
<evidence type="ECO:0000313" key="14">
    <source>
        <dbReference type="EMBL" id="KAG0593537.1"/>
    </source>
</evidence>
<comment type="subunit">
    <text evidence="11">Component of the nuclear pore complex (NPC)-associated TREX-2 complex (transcription and export complex 2). Component of the SAGA transcription coactivator-HAT complex. Within the SAGA complex, participates to a subcomplex of SAGA called the DUB module (deubiquitination module).</text>
</comment>
<reference evidence="14" key="1">
    <citation type="submission" date="2020-06" db="EMBL/GenBank/DDBJ databases">
        <title>WGS assembly of Ceratodon purpureus strain R40.</title>
        <authorList>
            <person name="Carey S.B."/>
            <person name="Jenkins J."/>
            <person name="Shu S."/>
            <person name="Lovell J.T."/>
            <person name="Sreedasyam A."/>
            <person name="Maumus F."/>
            <person name="Tiley G.P."/>
            <person name="Fernandez-Pozo N."/>
            <person name="Barry K."/>
            <person name="Chen C."/>
            <person name="Wang M."/>
            <person name="Lipzen A."/>
            <person name="Daum C."/>
            <person name="Saski C.A."/>
            <person name="Payton A.C."/>
            <person name="Mcbreen J.C."/>
            <person name="Conrad R.E."/>
            <person name="Kollar L.M."/>
            <person name="Olsson S."/>
            <person name="Huttunen S."/>
            <person name="Landis J.B."/>
            <person name="Wickett N.J."/>
            <person name="Johnson M.G."/>
            <person name="Rensing S.A."/>
            <person name="Grimwood J."/>
            <person name="Schmutz J."/>
            <person name="Mcdaniel S.F."/>
        </authorList>
    </citation>
    <scope>NUCLEOTIDE SEQUENCE</scope>
    <source>
        <strain evidence="14">R40</strain>
    </source>
</reference>
<dbReference type="GO" id="GO:0015031">
    <property type="term" value="P:protein transport"/>
    <property type="evidence" value="ECO:0007669"/>
    <property type="project" value="UniProtKB-KW"/>
</dbReference>
<evidence type="ECO:0000256" key="2">
    <source>
        <dbReference type="ARBA" id="ARBA00022448"/>
    </source>
</evidence>
<dbReference type="GO" id="GO:0006325">
    <property type="term" value="P:chromatin organization"/>
    <property type="evidence" value="ECO:0007669"/>
    <property type="project" value="UniProtKB-KW"/>
</dbReference>
<dbReference type="EMBL" id="CM026421">
    <property type="protein sequence ID" value="KAG0593537.1"/>
    <property type="molecule type" value="Genomic_DNA"/>
</dbReference>
<keyword evidence="8 11" id="KW-0010">Activator</keyword>
<protein>
    <recommendedName>
        <fullName evidence="11">Transcription and mRNA export factor ENY2</fullName>
    </recommendedName>
    <alternativeName>
        <fullName evidence="11">Enhancer of yellow 2 transcription factor homolog</fullName>
    </alternativeName>
</protein>
<dbReference type="GO" id="GO:0005654">
    <property type="term" value="C:nucleoplasm"/>
    <property type="evidence" value="ECO:0007669"/>
    <property type="project" value="UniProtKB-SubCell"/>
</dbReference>
<dbReference type="GO" id="GO:0006368">
    <property type="term" value="P:transcription elongation by RNA polymerase II"/>
    <property type="evidence" value="ECO:0007669"/>
    <property type="project" value="UniProtKB-UniRule"/>
</dbReference>